<dbReference type="Proteomes" id="UP000179334">
    <property type="component" value="Unassembled WGS sequence"/>
</dbReference>
<evidence type="ECO:0000259" key="3">
    <source>
        <dbReference type="PROSITE" id="PS50056"/>
    </source>
</evidence>
<dbReference type="EMBL" id="MFSR01000028">
    <property type="protein sequence ID" value="OGI40313.1"/>
    <property type="molecule type" value="Genomic_DNA"/>
</dbReference>
<dbReference type="Pfam" id="PF22741">
    <property type="entry name" value="PTP-NADK"/>
    <property type="match status" value="1"/>
</dbReference>
<evidence type="ECO:0000256" key="1">
    <source>
        <dbReference type="ARBA" id="ARBA00022801"/>
    </source>
</evidence>
<dbReference type="InterPro" id="IPR020422">
    <property type="entry name" value="TYR_PHOSPHATASE_DUAL_dom"/>
</dbReference>
<accession>A0A1F6T5A8</accession>
<dbReference type="InterPro" id="IPR050561">
    <property type="entry name" value="PTP"/>
</dbReference>
<sequence>MVVVLLAAPLVGQQASLPPTSAQKLKVEGLPNLGQVSATLFRGGQPKKEGYPKLKEMGVEIVVNLRDDTDDIAEERRIVEQNGMRFVSIPWNAWHDPDDRQVAEFLEFLRANPERKIFVHCKAGKERTGVMIAAYRIAMQGWTAPQALDEMEFFGIRGFWFPHLKKYILS</sequence>
<dbReference type="Gene3D" id="3.90.190.10">
    <property type="entry name" value="Protein tyrosine phosphatase superfamily"/>
    <property type="match status" value="1"/>
</dbReference>
<proteinExistence type="predicted"/>
<feature type="domain" description="Tyrosine-protein phosphatase" evidence="2">
    <location>
        <begin position="32"/>
        <end position="170"/>
    </location>
</feature>
<dbReference type="InterPro" id="IPR000387">
    <property type="entry name" value="Tyr_Pase_dom"/>
</dbReference>
<evidence type="ECO:0000313" key="4">
    <source>
        <dbReference type="EMBL" id="OGI40313.1"/>
    </source>
</evidence>
<dbReference type="PROSITE" id="PS50056">
    <property type="entry name" value="TYR_PHOSPHATASE_2"/>
    <property type="match status" value="1"/>
</dbReference>
<keyword evidence="1" id="KW-0378">Hydrolase</keyword>
<feature type="non-terminal residue" evidence="4">
    <location>
        <position position="170"/>
    </location>
</feature>
<protein>
    <submittedName>
        <fullName evidence="4">Uncharacterized protein</fullName>
    </submittedName>
</protein>
<dbReference type="AlphaFoldDB" id="A0A1F6T5A8"/>
<dbReference type="InterPro" id="IPR055214">
    <property type="entry name" value="PTP-NADK"/>
</dbReference>
<dbReference type="PANTHER" id="PTHR23339">
    <property type="entry name" value="TYROSINE SPECIFIC PROTEIN PHOSPHATASE AND DUAL SPECIFICITY PROTEIN PHOSPHATASE"/>
    <property type="match status" value="1"/>
</dbReference>
<gene>
    <name evidence="4" type="ORF">A2V91_02825</name>
</gene>
<reference evidence="4 5" key="1">
    <citation type="journal article" date="2016" name="Nat. Commun.">
        <title>Thousands of microbial genomes shed light on interconnected biogeochemical processes in an aquifer system.</title>
        <authorList>
            <person name="Anantharaman K."/>
            <person name="Brown C.T."/>
            <person name="Hug L.A."/>
            <person name="Sharon I."/>
            <person name="Castelle C.J."/>
            <person name="Probst A.J."/>
            <person name="Thomas B.C."/>
            <person name="Singh A."/>
            <person name="Wilkins M.J."/>
            <person name="Karaoz U."/>
            <person name="Brodie E.L."/>
            <person name="Williams K.H."/>
            <person name="Hubbard S.S."/>
            <person name="Banfield J.F."/>
        </authorList>
    </citation>
    <scope>NUCLEOTIDE SEQUENCE [LARGE SCALE GENOMIC DNA]</scope>
</reference>
<comment type="caution">
    <text evidence="4">The sequence shown here is derived from an EMBL/GenBank/DDBJ whole genome shotgun (WGS) entry which is preliminary data.</text>
</comment>
<dbReference type="PROSITE" id="PS00383">
    <property type="entry name" value="TYR_PHOSPHATASE_1"/>
    <property type="match status" value="1"/>
</dbReference>
<evidence type="ECO:0000313" key="5">
    <source>
        <dbReference type="Proteomes" id="UP000179334"/>
    </source>
</evidence>
<organism evidence="4 5">
    <name type="scientific">Candidatus Muproteobacteria bacterium RBG_16_64_10</name>
    <dbReference type="NCBI Taxonomy" id="1817757"/>
    <lineage>
        <taxon>Bacteria</taxon>
        <taxon>Pseudomonadati</taxon>
        <taxon>Pseudomonadota</taxon>
        <taxon>Candidatus Muproteobacteria</taxon>
    </lineage>
</organism>
<dbReference type="InterPro" id="IPR016130">
    <property type="entry name" value="Tyr_Pase_AS"/>
</dbReference>
<feature type="domain" description="Tyrosine specific protein phosphatases" evidence="3">
    <location>
        <begin position="103"/>
        <end position="152"/>
    </location>
</feature>
<dbReference type="GO" id="GO:0016787">
    <property type="term" value="F:hydrolase activity"/>
    <property type="evidence" value="ECO:0007669"/>
    <property type="project" value="UniProtKB-KW"/>
</dbReference>
<evidence type="ECO:0000259" key="2">
    <source>
        <dbReference type="PROSITE" id="PS50054"/>
    </source>
</evidence>
<dbReference type="PROSITE" id="PS50054">
    <property type="entry name" value="TYR_PHOSPHATASE_DUAL"/>
    <property type="match status" value="1"/>
</dbReference>
<name>A0A1F6T5A8_9PROT</name>
<dbReference type="InterPro" id="IPR029021">
    <property type="entry name" value="Prot-tyrosine_phosphatase-like"/>
</dbReference>
<dbReference type="SUPFAM" id="SSF52799">
    <property type="entry name" value="(Phosphotyrosine protein) phosphatases II"/>
    <property type="match status" value="1"/>
</dbReference>